<feature type="transmembrane region" description="Helical" evidence="26">
    <location>
        <begin position="329"/>
        <end position="350"/>
    </location>
</feature>
<dbReference type="Pfam" id="PF07690">
    <property type="entry name" value="MFS_1"/>
    <property type="match status" value="1"/>
</dbReference>
<feature type="transmembrane region" description="Helical" evidence="26">
    <location>
        <begin position="271"/>
        <end position="289"/>
    </location>
</feature>
<evidence type="ECO:0000256" key="7">
    <source>
        <dbReference type="ARBA" id="ARBA00023228"/>
    </source>
</evidence>
<feature type="transmembrane region" description="Helical" evidence="26">
    <location>
        <begin position="593"/>
        <end position="613"/>
    </location>
</feature>
<feature type="transmembrane region" description="Helical" evidence="26">
    <location>
        <begin position="362"/>
        <end position="384"/>
    </location>
</feature>
<feature type="transmembrane region" description="Helical" evidence="26">
    <location>
        <begin position="196"/>
        <end position="216"/>
    </location>
</feature>
<dbReference type="InterPro" id="IPR052187">
    <property type="entry name" value="MFSD1"/>
</dbReference>
<comment type="catalytic activity">
    <reaction evidence="10">
        <text>L-alpha-aminoacyl-L-arginine(out) = L-alpha-aminoacyl-L-arginine(in)</text>
        <dbReference type="Rhea" id="RHEA:79367"/>
        <dbReference type="ChEBI" id="CHEBI:229968"/>
    </reaction>
</comment>
<dbReference type="PANTHER" id="PTHR23512">
    <property type="entry name" value="MAJOR FACILITATOR SUPERFAMILY DOMAIN-CONTAINING PROTEIN 1"/>
    <property type="match status" value="1"/>
</dbReference>
<evidence type="ECO:0000313" key="29">
    <source>
        <dbReference type="Proteomes" id="UP000317494"/>
    </source>
</evidence>
<dbReference type="EMBL" id="QEAN01000011">
    <property type="protein sequence ID" value="TPX53922.1"/>
    <property type="molecule type" value="Genomic_DNA"/>
</dbReference>
<comment type="catalytic activity">
    <reaction evidence="20">
        <text>L-lysyl-glycine(out) = L-lysyl-glycine(in)</text>
        <dbReference type="Rhea" id="RHEA:79407"/>
        <dbReference type="ChEBI" id="CHEBI:191202"/>
    </reaction>
</comment>
<feature type="transmembrane region" description="Helical" evidence="26">
    <location>
        <begin position="490"/>
        <end position="515"/>
    </location>
</feature>
<comment type="catalytic activity">
    <reaction evidence="17">
        <text>L-arginyl-glycine(out) = L-arginyl-glycine(in)</text>
        <dbReference type="Rhea" id="RHEA:79391"/>
        <dbReference type="ChEBI" id="CHEBI:229955"/>
    </reaction>
</comment>
<evidence type="ECO:0000256" key="13">
    <source>
        <dbReference type="ARBA" id="ARBA00044893"/>
    </source>
</evidence>
<evidence type="ECO:0000256" key="20">
    <source>
        <dbReference type="ARBA" id="ARBA00044924"/>
    </source>
</evidence>
<dbReference type="InterPro" id="IPR020846">
    <property type="entry name" value="MFS_dom"/>
</dbReference>
<evidence type="ECO:0000256" key="18">
    <source>
        <dbReference type="ARBA" id="ARBA00044912"/>
    </source>
</evidence>
<feature type="region of interest" description="Disordered" evidence="25">
    <location>
        <begin position="683"/>
        <end position="753"/>
    </location>
</feature>
<name>A0A507DRP9_9FUNG</name>
<evidence type="ECO:0000256" key="10">
    <source>
        <dbReference type="ARBA" id="ARBA00044881"/>
    </source>
</evidence>
<feature type="transmembrane region" description="Helical" evidence="26">
    <location>
        <begin position="550"/>
        <end position="572"/>
    </location>
</feature>
<dbReference type="STRING" id="286115.A0A507DRP9"/>
<feature type="transmembrane region" description="Helical" evidence="26">
    <location>
        <begin position="451"/>
        <end position="470"/>
    </location>
</feature>
<protein>
    <recommendedName>
        <fullName evidence="21">Lysosomal dipeptide transporter MFSD1</fullName>
    </recommendedName>
    <alternativeName>
        <fullName evidence="22">Major facilitator superfamily domain-containing protein 1</fullName>
    </alternativeName>
</protein>
<evidence type="ECO:0000256" key="17">
    <source>
        <dbReference type="ARBA" id="ARBA00044903"/>
    </source>
</evidence>
<evidence type="ECO:0000256" key="5">
    <source>
        <dbReference type="ARBA" id="ARBA00022989"/>
    </source>
</evidence>
<comment type="subunit">
    <text evidence="24">Homodimer. Interacts with lysosomal protein GLMP (via lumenal domain); the interaction starts while both proteins are still in the endoplasmic reticulum and is required for stabilization of MFSD1 in lysosomes but has no direct effect on its targeting to lysosomes or transporter activity.</text>
</comment>
<comment type="catalytic activity">
    <reaction evidence="16">
        <text>L-lysyl-L-lysine(out) = L-lysyl-L-lysine(in)</text>
        <dbReference type="Rhea" id="RHEA:79403"/>
        <dbReference type="ChEBI" id="CHEBI:229956"/>
    </reaction>
</comment>
<feature type="compositionally biased region" description="Low complexity" evidence="25">
    <location>
        <begin position="699"/>
        <end position="715"/>
    </location>
</feature>
<keyword evidence="3" id="KW-0813">Transport</keyword>
<evidence type="ECO:0000256" key="25">
    <source>
        <dbReference type="SAM" id="MobiDB-lite"/>
    </source>
</evidence>
<evidence type="ECO:0000256" key="15">
    <source>
        <dbReference type="ARBA" id="ARBA00044899"/>
    </source>
</evidence>
<evidence type="ECO:0000256" key="8">
    <source>
        <dbReference type="ARBA" id="ARBA00044876"/>
    </source>
</evidence>
<comment type="catalytic activity">
    <reaction evidence="12">
        <text>L-lysyl-L-alpha-amino acid(out) = L-lysyl-L-alpha-amino acid(in)</text>
        <dbReference type="Rhea" id="RHEA:79387"/>
        <dbReference type="ChEBI" id="CHEBI:229965"/>
    </reaction>
</comment>
<comment type="function">
    <text evidence="23">Lysosomal dipeptide uniporter that selectively exports lysine, arginine or histidine-containing dipeptides with a net positive charge from the lysosome lumen into the cytosol. Could play a role in a specific type of protein O-glycosylation indirectly regulating macrophages migration and tissue invasion. Also essential for liver homeostasis.</text>
</comment>
<feature type="transmembrane region" description="Helical" evidence="26">
    <location>
        <begin position="236"/>
        <end position="259"/>
    </location>
</feature>
<evidence type="ECO:0000256" key="6">
    <source>
        <dbReference type="ARBA" id="ARBA00023136"/>
    </source>
</evidence>
<accession>A0A507DRP9</accession>
<evidence type="ECO:0000256" key="26">
    <source>
        <dbReference type="SAM" id="Phobius"/>
    </source>
</evidence>
<comment type="catalytic activity">
    <reaction evidence="19">
        <text>L-alanyl-L-lysine(out) = L-alanyl-L-lysine(in)</text>
        <dbReference type="Rhea" id="RHEA:79415"/>
        <dbReference type="ChEBI" id="CHEBI:192470"/>
    </reaction>
</comment>
<reference evidence="28 29" key="1">
    <citation type="journal article" date="2019" name="Sci. Rep.">
        <title>Comparative genomics of chytrid fungi reveal insights into the obligate biotrophic and pathogenic lifestyle of Synchytrium endobioticum.</title>
        <authorList>
            <person name="van de Vossenberg B.T.L.H."/>
            <person name="Warris S."/>
            <person name="Nguyen H.D.T."/>
            <person name="van Gent-Pelzer M.P.E."/>
            <person name="Joly D.L."/>
            <person name="van de Geest H.C."/>
            <person name="Bonants P.J.M."/>
            <person name="Smith D.S."/>
            <person name="Levesque C.A."/>
            <person name="van der Lee T.A.J."/>
        </authorList>
    </citation>
    <scope>NUCLEOTIDE SEQUENCE [LARGE SCALE GENOMIC DNA]</scope>
    <source>
        <strain evidence="28 29">MB42</strain>
    </source>
</reference>
<dbReference type="AlphaFoldDB" id="A0A507DRP9"/>
<comment type="catalytic activity">
    <reaction evidence="9">
        <text>L-histidyl-glycine(out) = L-histidyl-glycine(in)</text>
        <dbReference type="Rhea" id="RHEA:79395"/>
        <dbReference type="ChEBI" id="CHEBI:229957"/>
    </reaction>
</comment>
<comment type="subcellular location">
    <subcellularLocation>
        <location evidence="1">Lysosome membrane</location>
        <topology evidence="1">Multi-pass membrane protein</topology>
    </subcellularLocation>
</comment>
<keyword evidence="6 26" id="KW-0472">Membrane</keyword>
<feature type="transmembrane region" description="Helical" evidence="26">
    <location>
        <begin position="625"/>
        <end position="648"/>
    </location>
</feature>
<evidence type="ECO:0000256" key="9">
    <source>
        <dbReference type="ARBA" id="ARBA00044878"/>
    </source>
</evidence>
<evidence type="ECO:0000256" key="16">
    <source>
        <dbReference type="ARBA" id="ARBA00044900"/>
    </source>
</evidence>
<dbReference type="InterPro" id="IPR011701">
    <property type="entry name" value="MFS"/>
</dbReference>
<evidence type="ECO:0000256" key="22">
    <source>
        <dbReference type="ARBA" id="ARBA00045018"/>
    </source>
</evidence>
<dbReference type="VEuPathDB" id="FungiDB:SeMB42_g00556"/>
<evidence type="ECO:0000256" key="14">
    <source>
        <dbReference type="ARBA" id="ARBA00044898"/>
    </source>
</evidence>
<evidence type="ECO:0000256" key="11">
    <source>
        <dbReference type="ARBA" id="ARBA00044884"/>
    </source>
</evidence>
<feature type="domain" description="Major facilitator superfamily (MFS) profile" evidence="27">
    <location>
        <begin position="201"/>
        <end position="652"/>
    </location>
</feature>
<comment type="caution">
    <text evidence="28">The sequence shown here is derived from an EMBL/GenBank/DDBJ whole genome shotgun (WGS) entry which is preliminary data.</text>
</comment>
<evidence type="ECO:0000313" key="28">
    <source>
        <dbReference type="EMBL" id="TPX53922.1"/>
    </source>
</evidence>
<dbReference type="SUPFAM" id="SSF103473">
    <property type="entry name" value="MFS general substrate transporter"/>
    <property type="match status" value="1"/>
</dbReference>
<comment type="catalytic activity">
    <reaction evidence="14">
        <text>L-aspartyl-L-lysine(out) = L-aspartyl-L-lysine(in)</text>
        <dbReference type="Rhea" id="RHEA:79411"/>
        <dbReference type="ChEBI" id="CHEBI:229953"/>
    </reaction>
</comment>
<dbReference type="InterPro" id="IPR036259">
    <property type="entry name" value="MFS_trans_sf"/>
</dbReference>
<evidence type="ECO:0000256" key="23">
    <source>
        <dbReference type="ARBA" id="ARBA00045709"/>
    </source>
</evidence>
<evidence type="ECO:0000256" key="12">
    <source>
        <dbReference type="ARBA" id="ARBA00044891"/>
    </source>
</evidence>
<dbReference type="Gene3D" id="1.20.1250.20">
    <property type="entry name" value="MFS general substrate transporter like domains"/>
    <property type="match status" value="2"/>
</dbReference>
<feature type="transmembrane region" description="Helical" evidence="26">
    <location>
        <begin position="295"/>
        <end position="317"/>
    </location>
</feature>
<dbReference type="GO" id="GO:0022857">
    <property type="term" value="F:transmembrane transporter activity"/>
    <property type="evidence" value="ECO:0007669"/>
    <property type="project" value="InterPro"/>
</dbReference>
<comment type="catalytic activity">
    <reaction evidence="15">
        <text>L-arginyl-L-alpha-amino acid(out) = L-arginyl-L-alpha-amino acid(in)</text>
        <dbReference type="Rhea" id="RHEA:79371"/>
        <dbReference type="ChEBI" id="CHEBI:84315"/>
    </reaction>
</comment>
<comment type="similarity">
    <text evidence="2">Belongs to the major facilitator superfamily.</text>
</comment>
<dbReference type="PROSITE" id="PS50850">
    <property type="entry name" value="MFS"/>
    <property type="match status" value="1"/>
</dbReference>
<comment type="catalytic activity">
    <reaction evidence="8">
        <text>L-lysyl-L-alanine(out) = L-lysyl-L-alanine(in)</text>
        <dbReference type="Rhea" id="RHEA:79399"/>
        <dbReference type="ChEBI" id="CHEBI:229954"/>
    </reaction>
</comment>
<evidence type="ECO:0000256" key="2">
    <source>
        <dbReference type="ARBA" id="ARBA00008335"/>
    </source>
</evidence>
<evidence type="ECO:0000256" key="1">
    <source>
        <dbReference type="ARBA" id="ARBA00004155"/>
    </source>
</evidence>
<comment type="catalytic activity">
    <reaction evidence="18">
        <text>L-histidyl-L-alpha-amino acid(out) = L-histidyl-L-alpha-amino acid(in)</text>
        <dbReference type="Rhea" id="RHEA:79379"/>
        <dbReference type="ChEBI" id="CHEBI:229964"/>
    </reaction>
</comment>
<evidence type="ECO:0000256" key="24">
    <source>
        <dbReference type="ARBA" id="ARBA00046376"/>
    </source>
</evidence>
<keyword evidence="29" id="KW-1185">Reference proteome</keyword>
<feature type="transmembrane region" description="Helical" evidence="26">
    <location>
        <begin position="522"/>
        <end position="544"/>
    </location>
</feature>
<evidence type="ECO:0000259" key="27">
    <source>
        <dbReference type="PROSITE" id="PS50850"/>
    </source>
</evidence>
<proteinExistence type="inferred from homology"/>
<evidence type="ECO:0000256" key="21">
    <source>
        <dbReference type="ARBA" id="ARBA00044985"/>
    </source>
</evidence>
<keyword evidence="5 26" id="KW-1133">Transmembrane helix</keyword>
<keyword evidence="4 26" id="KW-0812">Transmembrane</keyword>
<comment type="catalytic activity">
    <reaction evidence="13">
        <text>L-alpha-aminoacyl-L-lysine(out) = L-alpha-aminoacyl-L-lysine(in)</text>
        <dbReference type="Rhea" id="RHEA:79383"/>
        <dbReference type="ChEBI" id="CHEBI:229966"/>
    </reaction>
</comment>
<comment type="catalytic activity">
    <reaction evidence="11">
        <text>L-alpha-aminoacyl-L-histidine(out) = L-alpha-aminoacyl-L-histidine(in)</text>
        <dbReference type="Rhea" id="RHEA:79375"/>
        <dbReference type="ChEBI" id="CHEBI:229967"/>
    </reaction>
</comment>
<evidence type="ECO:0000256" key="19">
    <source>
        <dbReference type="ARBA" id="ARBA00044919"/>
    </source>
</evidence>
<sequence>MRRAISNLGASITLNTLPKAVTSCFLTAKPIEMDRRFNLSTPLQKDFAIVPLASFQFVYSPDKCPEYVYSNKRPLVASRTQPLKARQLAVRTVRSIAITPSSSTLKPLSPPRATGTDTPSLIATLPNILDHDEIFASPEPMTPLQSNPSLRRLLARPRSSSLLRRSSSFGAAMVVLPPSQPELKDDEHHEKLASSLWRWMILLLCCLLLFGNYYAYDCIAALNKPLQEWLGSDYDTYQYQLNLLYSVYSFPNMFLPVLGGQLADKVDLKKVLILFSLFVCVGQTLFALGVSTRKFGLMVAGRVLFGIGGESISVVQCTITTSWFRGKELAFALGLNLCIARFGSVVNALASPRIEVISNVPTAVWAGTVMCYLSFVAALFLVFVMAHKTPQTPKEAPRRQFPTEVAQRRLSRGDSLSIPSVATPLIAKQLSYHPVNSVVTKWAQALADVKLLPFTFWLVCLICVLLYGTVVPFNNIVSDFLQSKWFPGDAVMAGNLMCIPDTMSAVLVPICGLLVDKYGHRASLLIICALVIAAVHFLLGLTMINPVIPLIFLGFSYSMYGVAIWPSIATIIQHEEEVYHQSHMLEPDLKLLGTAYGLSTSALNMALTVFPLISAQVRVWGGSFVMVEIFFASLAVGGAAASAVLYFVDARHGGVLEKPELIADEPDDEEAPLLSNSIWYNSESRPSTNVETRKRSQRRILSSRSLHPSGSNHSIHGGGNDEHTSSSTHINHREWLHQNSSTPRFTVEPDEDE</sequence>
<evidence type="ECO:0000256" key="4">
    <source>
        <dbReference type="ARBA" id="ARBA00022692"/>
    </source>
</evidence>
<dbReference type="PANTHER" id="PTHR23512:SF3">
    <property type="entry name" value="MAJOR FACILITATOR SUPERFAMILY DOMAIN-CONTAINING PROTEIN 1"/>
    <property type="match status" value="1"/>
</dbReference>
<organism evidence="28 29">
    <name type="scientific">Synchytrium endobioticum</name>
    <dbReference type="NCBI Taxonomy" id="286115"/>
    <lineage>
        <taxon>Eukaryota</taxon>
        <taxon>Fungi</taxon>
        <taxon>Fungi incertae sedis</taxon>
        <taxon>Chytridiomycota</taxon>
        <taxon>Chytridiomycota incertae sedis</taxon>
        <taxon>Chytridiomycetes</taxon>
        <taxon>Synchytriales</taxon>
        <taxon>Synchytriaceae</taxon>
        <taxon>Synchytrium</taxon>
    </lineage>
</organism>
<dbReference type="Proteomes" id="UP000317494">
    <property type="component" value="Unassembled WGS sequence"/>
</dbReference>
<evidence type="ECO:0000256" key="3">
    <source>
        <dbReference type="ARBA" id="ARBA00022448"/>
    </source>
</evidence>
<keyword evidence="7" id="KW-0458">Lysosome</keyword>
<gene>
    <name evidence="28" type="ORF">SeMB42_g00556</name>
</gene>